<protein>
    <recommendedName>
        <fullName evidence="4">RNA chaperone ProQ</fullName>
    </recommendedName>
</protein>
<dbReference type="InterPro" id="IPR035236">
    <property type="entry name" value="ProQ_C"/>
</dbReference>
<dbReference type="Proteomes" id="UP000504714">
    <property type="component" value="Unassembled WGS sequence"/>
</dbReference>
<dbReference type="Pfam" id="PF04352">
    <property type="entry name" value="ProQ"/>
    <property type="match status" value="1"/>
</dbReference>
<comment type="similarity">
    <text evidence="4">Belongs to the ProQ family.</text>
</comment>
<dbReference type="GO" id="GO:0033592">
    <property type="term" value="F:RNA strand annealing activity"/>
    <property type="evidence" value="ECO:0007669"/>
    <property type="project" value="UniProtKB-UniRule"/>
</dbReference>
<feature type="domain" description="ProQ/FinO" evidence="6">
    <location>
        <begin position="5"/>
        <end position="119"/>
    </location>
</feature>
<dbReference type="SMART" id="SM00945">
    <property type="entry name" value="ProQ"/>
    <property type="match status" value="1"/>
</dbReference>
<dbReference type="InterPro" id="IPR016103">
    <property type="entry name" value="ProQ/FinO"/>
</dbReference>
<dbReference type="Gene3D" id="1.10.1710.10">
    <property type="entry name" value="ProQ/FinO domain"/>
    <property type="match status" value="1"/>
</dbReference>
<dbReference type="RefSeq" id="WP_176487697.1">
    <property type="nucleotide sequence ID" value="NZ_BLXO01000002.1"/>
</dbReference>
<keyword evidence="2 4" id="KW-0694">RNA-binding</keyword>
<comment type="function">
    <text evidence="4">RNA chaperone with significant RNA binding, RNA strand exchange and RNA duplexing activities. May regulate ProP activity through an RNA-based, post-transcriptional mechanism.</text>
</comment>
<keyword evidence="3 4" id="KW-0143">Chaperone</keyword>
<dbReference type="PANTHER" id="PTHR38106">
    <property type="entry name" value="RNA CHAPERONE PROQ"/>
    <property type="match status" value="1"/>
</dbReference>
<feature type="region of interest" description="Disordered" evidence="5">
    <location>
        <begin position="114"/>
        <end position="147"/>
    </location>
</feature>
<evidence type="ECO:0000256" key="4">
    <source>
        <dbReference type="HAMAP-Rule" id="MF_00749"/>
    </source>
</evidence>
<sequence>MENQPKLNNNKEIIAFLAERFPQCFTTKGKAFPLKIFIFQDLVARIEELNDVSKTKLRAALRRYTSSWRYLYEIKIGIERVDLDGNPCGKLEQQHVEYAKKQLEEAKAHLQLKKAEQQIQKSKPAAPNAKIPTQQQPKHSPPPDSAHQIVKPIPVSSTPSITMPELKIGQTIKVKAGEKAMNGTVLEFVKNGIRVRLSSGLAMIVRAEHLQL</sequence>
<evidence type="ECO:0000256" key="5">
    <source>
        <dbReference type="SAM" id="MobiDB-lite"/>
    </source>
</evidence>
<dbReference type="EMBL" id="BLXO01000002">
    <property type="protein sequence ID" value="GFN45922.1"/>
    <property type="molecule type" value="Genomic_DNA"/>
</dbReference>
<evidence type="ECO:0000256" key="3">
    <source>
        <dbReference type="ARBA" id="ARBA00023186"/>
    </source>
</evidence>
<gene>
    <name evidence="4 7" type="primary">proQ</name>
    <name evidence="7" type="ORF">RINTU1_13060</name>
</gene>
<name>A0A6L2ZMU6_9ENTR</name>
<comment type="subcellular location">
    <subcellularLocation>
        <location evidence="4">Cytoplasm</location>
    </subcellularLocation>
</comment>
<dbReference type="Pfam" id="PF17516">
    <property type="entry name" value="ProQ_C"/>
    <property type="match status" value="1"/>
</dbReference>
<dbReference type="PANTHER" id="PTHR38106:SF1">
    <property type="entry name" value="RNA CHAPERONE PROQ"/>
    <property type="match status" value="1"/>
</dbReference>
<proteinExistence type="inferred from homology"/>
<keyword evidence="1 4" id="KW-0963">Cytoplasm</keyword>
<dbReference type="AlphaFoldDB" id="A0A6L2ZMU6"/>
<dbReference type="InterPro" id="IPR036442">
    <property type="entry name" value="ProQ/FinO_sf"/>
</dbReference>
<dbReference type="NCBIfam" id="NF003434">
    <property type="entry name" value="PRK04950.1"/>
    <property type="match status" value="1"/>
</dbReference>
<reference evidence="7 8" key="1">
    <citation type="submission" date="2020-06" db="EMBL/GenBank/DDBJ databases">
        <title>The genome sequence of Candidatus Regiella insecticola strain Tut.</title>
        <authorList>
            <person name="Nikoh N."/>
            <person name="Tsuchida T."/>
            <person name="Koga R."/>
            <person name="Oshima K."/>
            <person name="Hattori M."/>
            <person name="Fukatsu T."/>
        </authorList>
    </citation>
    <scope>NUCLEOTIDE SEQUENCE [LARGE SCALE GENOMIC DNA]</scope>
    <source>
        <strain evidence="7 8">Tut</strain>
    </source>
</reference>
<dbReference type="SUPFAM" id="SSF48657">
    <property type="entry name" value="FinO-like"/>
    <property type="match status" value="1"/>
</dbReference>
<evidence type="ECO:0000256" key="1">
    <source>
        <dbReference type="ARBA" id="ARBA00022490"/>
    </source>
</evidence>
<evidence type="ECO:0000313" key="8">
    <source>
        <dbReference type="Proteomes" id="UP000504714"/>
    </source>
</evidence>
<accession>A0A6L2ZMU6</accession>
<organism evidence="7 8">
    <name type="scientific">Candidatus Regiella insecticola</name>
    <dbReference type="NCBI Taxonomy" id="138073"/>
    <lineage>
        <taxon>Bacteria</taxon>
        <taxon>Pseudomonadati</taxon>
        <taxon>Pseudomonadota</taxon>
        <taxon>Gammaproteobacteria</taxon>
        <taxon>Enterobacterales</taxon>
        <taxon>Enterobacteriaceae</taxon>
        <taxon>aphid secondary symbionts</taxon>
        <taxon>Candidatus Regiella</taxon>
    </lineage>
</organism>
<dbReference type="InterPro" id="IPR023529">
    <property type="entry name" value="ProQ"/>
</dbReference>
<dbReference type="HAMAP" id="MF_00749">
    <property type="entry name" value="ProQ"/>
    <property type="match status" value="1"/>
</dbReference>
<dbReference type="GO" id="GO:0010608">
    <property type="term" value="P:post-transcriptional regulation of gene expression"/>
    <property type="evidence" value="ECO:0007669"/>
    <property type="project" value="InterPro"/>
</dbReference>
<dbReference type="GO" id="GO:0034057">
    <property type="term" value="F:RNA strand-exchange activity"/>
    <property type="evidence" value="ECO:0007669"/>
    <property type="project" value="UniProtKB-UniRule"/>
</dbReference>
<evidence type="ECO:0000313" key="7">
    <source>
        <dbReference type="EMBL" id="GFN45922.1"/>
    </source>
</evidence>
<dbReference type="GO" id="GO:0005829">
    <property type="term" value="C:cytosol"/>
    <property type="evidence" value="ECO:0007669"/>
    <property type="project" value="TreeGrafter"/>
</dbReference>
<comment type="caution">
    <text evidence="7">The sequence shown here is derived from an EMBL/GenBank/DDBJ whole genome shotgun (WGS) entry which is preliminary data.</text>
</comment>
<dbReference type="FunFam" id="1.10.1710.10:FF:000001">
    <property type="entry name" value="RNA chaperone ProQ"/>
    <property type="match status" value="1"/>
</dbReference>
<evidence type="ECO:0000259" key="6">
    <source>
        <dbReference type="SMART" id="SM00945"/>
    </source>
</evidence>
<evidence type="ECO:0000256" key="2">
    <source>
        <dbReference type="ARBA" id="ARBA00022884"/>
    </source>
</evidence>